<feature type="binding site" evidence="13">
    <location>
        <position position="191"/>
    </location>
    <ligand>
        <name>ATP</name>
        <dbReference type="ChEBI" id="CHEBI:30616"/>
    </ligand>
</feature>
<comment type="similarity">
    <text evidence="2">Belongs to the protein kinase superfamily. CAMK Ser/Thr protein kinase family. NIM1 subfamily.</text>
</comment>
<dbReference type="Gene3D" id="3.30.310.80">
    <property type="entry name" value="Kinase associated domain 1, KA1"/>
    <property type="match status" value="1"/>
</dbReference>
<evidence type="ECO:0000256" key="1">
    <source>
        <dbReference type="ARBA" id="ARBA00004496"/>
    </source>
</evidence>
<evidence type="ECO:0000259" key="15">
    <source>
        <dbReference type="PROSITE" id="PS50011"/>
    </source>
</evidence>
<evidence type="ECO:0000256" key="10">
    <source>
        <dbReference type="ARBA" id="ARBA00022840"/>
    </source>
</evidence>
<dbReference type="GO" id="GO:0005524">
    <property type="term" value="F:ATP binding"/>
    <property type="evidence" value="ECO:0007669"/>
    <property type="project" value="UniProtKB-UniRule"/>
</dbReference>
<feature type="compositionally biased region" description="Basic and acidic residues" evidence="14">
    <location>
        <begin position="643"/>
        <end position="652"/>
    </location>
</feature>
<feature type="region of interest" description="Disordered" evidence="14">
    <location>
        <begin position="556"/>
        <end position="872"/>
    </location>
</feature>
<evidence type="ECO:0000256" key="2">
    <source>
        <dbReference type="ARBA" id="ARBA00010791"/>
    </source>
</evidence>
<dbReference type="PROSITE" id="PS00107">
    <property type="entry name" value="PROTEIN_KINASE_ATP"/>
    <property type="match status" value="1"/>
</dbReference>
<feature type="domain" description="Protein kinase" evidence="15">
    <location>
        <begin position="162"/>
        <end position="426"/>
    </location>
</feature>
<evidence type="ECO:0000256" key="9">
    <source>
        <dbReference type="ARBA" id="ARBA00022777"/>
    </source>
</evidence>
<keyword evidence="10 13" id="KW-0067">ATP-binding</keyword>
<dbReference type="PANTHER" id="PTHR24346:SF82">
    <property type="entry name" value="KP78A-RELATED"/>
    <property type="match status" value="1"/>
</dbReference>
<dbReference type="GO" id="GO:0000226">
    <property type="term" value="P:microtubule cytoskeleton organization"/>
    <property type="evidence" value="ECO:0007669"/>
    <property type="project" value="TreeGrafter"/>
</dbReference>
<evidence type="ECO:0000256" key="11">
    <source>
        <dbReference type="ARBA" id="ARBA00047899"/>
    </source>
</evidence>
<evidence type="ECO:0000256" key="5">
    <source>
        <dbReference type="ARBA" id="ARBA00022527"/>
    </source>
</evidence>
<dbReference type="GO" id="GO:0004674">
    <property type="term" value="F:protein serine/threonine kinase activity"/>
    <property type="evidence" value="ECO:0007669"/>
    <property type="project" value="UniProtKB-KW"/>
</dbReference>
<evidence type="ECO:0000313" key="17">
    <source>
        <dbReference type="EMBL" id="TKA25698.1"/>
    </source>
</evidence>
<keyword evidence="18" id="KW-1185">Reference proteome</keyword>
<dbReference type="GO" id="GO:0071944">
    <property type="term" value="C:cell periphery"/>
    <property type="evidence" value="ECO:0007669"/>
    <property type="project" value="UniProtKB-ARBA"/>
</dbReference>
<evidence type="ECO:0000256" key="6">
    <source>
        <dbReference type="ARBA" id="ARBA00022553"/>
    </source>
</evidence>
<dbReference type="GO" id="GO:0035556">
    <property type="term" value="P:intracellular signal transduction"/>
    <property type="evidence" value="ECO:0007669"/>
    <property type="project" value="TreeGrafter"/>
</dbReference>
<dbReference type="PROSITE" id="PS50032">
    <property type="entry name" value="KA1"/>
    <property type="match status" value="1"/>
</dbReference>
<dbReference type="InterPro" id="IPR028375">
    <property type="entry name" value="KA1/Ssp2_C"/>
</dbReference>
<feature type="compositionally biased region" description="Low complexity" evidence="14">
    <location>
        <begin position="43"/>
        <end position="52"/>
    </location>
</feature>
<dbReference type="EMBL" id="NAJL01000033">
    <property type="protein sequence ID" value="TKA25698.1"/>
    <property type="molecule type" value="Genomic_DNA"/>
</dbReference>
<feature type="compositionally biased region" description="Polar residues" evidence="14">
    <location>
        <begin position="53"/>
        <end position="72"/>
    </location>
</feature>
<dbReference type="SUPFAM" id="SSF103243">
    <property type="entry name" value="KA1-like"/>
    <property type="match status" value="1"/>
</dbReference>
<feature type="compositionally biased region" description="Polar residues" evidence="14">
    <location>
        <begin position="108"/>
        <end position="121"/>
    </location>
</feature>
<keyword evidence="7" id="KW-0808">Transferase</keyword>
<comment type="catalytic activity">
    <reaction evidence="12">
        <text>L-seryl-[protein] + ATP = O-phospho-L-seryl-[protein] + ADP + H(+)</text>
        <dbReference type="Rhea" id="RHEA:17989"/>
        <dbReference type="Rhea" id="RHEA-COMP:9863"/>
        <dbReference type="Rhea" id="RHEA-COMP:11604"/>
        <dbReference type="ChEBI" id="CHEBI:15378"/>
        <dbReference type="ChEBI" id="CHEBI:29999"/>
        <dbReference type="ChEBI" id="CHEBI:30616"/>
        <dbReference type="ChEBI" id="CHEBI:83421"/>
        <dbReference type="ChEBI" id="CHEBI:456216"/>
        <dbReference type="EC" id="2.7.11.1"/>
    </reaction>
</comment>
<dbReference type="Pfam" id="PF00069">
    <property type="entry name" value="Pkinase"/>
    <property type="match status" value="1"/>
</dbReference>
<dbReference type="OrthoDB" id="1928777at2759"/>
<feature type="region of interest" description="Disordered" evidence="14">
    <location>
        <begin position="928"/>
        <end position="1018"/>
    </location>
</feature>
<keyword evidence="9" id="KW-0418">Kinase</keyword>
<evidence type="ECO:0000256" key="14">
    <source>
        <dbReference type="SAM" id="MobiDB-lite"/>
    </source>
</evidence>
<sequence length="1069" mass="118600">MSAAAASLPRTSSRRQQPAYSAPERDRPHRTQSTNTRPPAAPSSPRRSVSSSQTPAAASHSRTPSTNLQNVARNDYEQGNVARPASSRRSESNDRHVNGAPLARTESMRQPSSHARTSSRYAEQPTPAPSAQQPEAGRATTSGNGTTNLRRRTTIDATTGHWDLGKTIGAGSMGKVKLARNKETGEQVAVKIVPRQSNDGEHRTQAERDRADHSKEVRTAREAAIVTLVDHPFICGMRDVVRTNYHWYMLFEYVNGGQMLDYIISHGRLKEKQARKFGRQIASALDYCHRNSIVHRDLKIENILISKNGDIKIIDFGLSNLFSPKSYLKTFCGSLYFAAPELLQARQYTGPEVDVWSFGIVLYVLVCGKVPFDDQSMPQLHAKIKRGNVEYPPWLTPECKGLISRMLNTNPQERATMHEIMNHSWITRGSSGPLENHLPFRKPLQLPLDPAVIEKMQGFDYGTAEVITAQLTKIIESDEYLRAVRNAERRVMQQNTEMERKRGVFDFYKRRNSVNSRDTLNTPSSEALQHGQDPVNAFHPLISVYYLASEKMEREAREKNPGGLAMPGNPGEVKIPDLPAPEPAYTNSQRYEMAGEKPTGGRTRPRARTHGEDEVNEGMQNLNVNKAPSPTNPAIIEPTVEQQKPEPARKESAAAGLLRRLSTRRSKEPAAERVTRSERPSHPPPSLAVYGPSDTPKKSFSMRRTRDRSSSRVRQASEAPTQEKAQEKAQENAEQQPALLSPPGTANSETKKSHGLGRSISVNSSDMRRRLTRRGASEGSSMRPAMTSSVSHDRRPSIDGQREAASDAETPRPGGGMASRTKSMGHSRRESMQNRRAVRRDAAMREQDVPEETDQDMQDEMSGPNAGASSPTGFKPVYLKGVFSVSTTSSKPLQFIRTDIIRVLTQLGVEYAEIKGGFRCRHAPSIKATNDETGAQPLSPPQEGTNQKRKISFGGFRTSDRDAFRSQQPPTPRGKASKDHQSSYGNTDEEEESDDEPTTSSSKPNATRAAGETSTHVQSDLGESMVLKFEIFVVKVPLIGLHGIQFKKIDGGTWQYKNMAQTILNELRL</sequence>
<dbReference type="PROSITE" id="PS50011">
    <property type="entry name" value="PROTEIN_KINASE_DOM"/>
    <property type="match status" value="1"/>
</dbReference>
<keyword evidence="4" id="KW-0963">Cytoplasm</keyword>
<feature type="compositionally biased region" description="Polar residues" evidence="14">
    <location>
        <begin position="9"/>
        <end position="19"/>
    </location>
</feature>
<feature type="compositionally biased region" description="Acidic residues" evidence="14">
    <location>
        <begin position="849"/>
        <end position="859"/>
    </location>
</feature>
<dbReference type="FunFam" id="1.10.510.10:FF:000333">
    <property type="entry name" value="Non-specific serine/threonine protein kinase"/>
    <property type="match status" value="1"/>
</dbReference>
<feature type="region of interest" description="Disordered" evidence="14">
    <location>
        <begin position="193"/>
        <end position="216"/>
    </location>
</feature>
<evidence type="ECO:0000256" key="8">
    <source>
        <dbReference type="ARBA" id="ARBA00022741"/>
    </source>
</evidence>
<evidence type="ECO:0000259" key="16">
    <source>
        <dbReference type="PROSITE" id="PS50032"/>
    </source>
</evidence>
<feature type="compositionally biased region" description="Basic and acidic residues" evidence="14">
    <location>
        <begin position="827"/>
        <end position="848"/>
    </location>
</feature>
<dbReference type="GO" id="GO:0106310">
    <property type="term" value="F:protein serine kinase activity"/>
    <property type="evidence" value="ECO:0007669"/>
    <property type="project" value="RHEA"/>
</dbReference>
<evidence type="ECO:0000256" key="13">
    <source>
        <dbReference type="PROSITE-ProRule" id="PRU10141"/>
    </source>
</evidence>
<dbReference type="Proteomes" id="UP000308549">
    <property type="component" value="Unassembled WGS sequence"/>
</dbReference>
<comment type="subcellular location">
    <subcellularLocation>
        <location evidence="1">Cytoplasm</location>
    </subcellularLocation>
</comment>
<feature type="compositionally biased region" description="Acidic residues" evidence="14">
    <location>
        <begin position="987"/>
        <end position="997"/>
    </location>
</feature>
<dbReference type="SUPFAM" id="SSF56112">
    <property type="entry name" value="Protein kinase-like (PK-like)"/>
    <property type="match status" value="1"/>
</dbReference>
<feature type="compositionally biased region" description="Basic and acidic residues" evidence="14">
    <location>
        <begin position="88"/>
        <end position="97"/>
    </location>
</feature>
<feature type="region of interest" description="Disordered" evidence="14">
    <location>
        <begin position="1"/>
        <end position="169"/>
    </location>
</feature>
<comment type="caution">
    <text evidence="17">The sequence shown here is derived from an EMBL/GenBank/DDBJ whole genome shotgun (WGS) entry which is preliminary data.</text>
</comment>
<organism evidence="17 18">
    <name type="scientific">Salinomyces thailandicus</name>
    <dbReference type="NCBI Taxonomy" id="706561"/>
    <lineage>
        <taxon>Eukaryota</taxon>
        <taxon>Fungi</taxon>
        <taxon>Dikarya</taxon>
        <taxon>Ascomycota</taxon>
        <taxon>Pezizomycotina</taxon>
        <taxon>Dothideomycetes</taxon>
        <taxon>Dothideomycetidae</taxon>
        <taxon>Mycosphaerellales</taxon>
        <taxon>Teratosphaeriaceae</taxon>
        <taxon>Salinomyces</taxon>
    </lineage>
</organism>
<dbReference type="InterPro" id="IPR017441">
    <property type="entry name" value="Protein_kinase_ATP_BS"/>
</dbReference>
<dbReference type="InterPro" id="IPR008271">
    <property type="entry name" value="Ser/Thr_kinase_AS"/>
</dbReference>
<dbReference type="CDD" id="cd14077">
    <property type="entry name" value="STKc_Kin1_2"/>
    <property type="match status" value="1"/>
</dbReference>
<keyword evidence="5" id="KW-0723">Serine/threonine-protein kinase</keyword>
<proteinExistence type="inferred from homology"/>
<dbReference type="SMART" id="SM00220">
    <property type="entry name" value="S_TKc"/>
    <property type="match status" value="1"/>
</dbReference>
<name>A0A4U0TTY9_9PEZI</name>
<dbReference type="Gene3D" id="1.10.510.10">
    <property type="entry name" value="Transferase(Phosphotransferase) domain 1"/>
    <property type="match status" value="1"/>
</dbReference>
<feature type="compositionally biased region" description="Basic and acidic residues" evidence="14">
    <location>
        <begin position="665"/>
        <end position="681"/>
    </location>
</feature>
<dbReference type="GO" id="GO:0005737">
    <property type="term" value="C:cytoplasm"/>
    <property type="evidence" value="ECO:0007669"/>
    <property type="project" value="UniProtKB-SubCell"/>
</dbReference>
<evidence type="ECO:0000256" key="3">
    <source>
        <dbReference type="ARBA" id="ARBA00012513"/>
    </source>
</evidence>
<evidence type="ECO:0000256" key="7">
    <source>
        <dbReference type="ARBA" id="ARBA00022679"/>
    </source>
</evidence>
<evidence type="ECO:0000256" key="12">
    <source>
        <dbReference type="ARBA" id="ARBA00048679"/>
    </source>
</evidence>
<feature type="compositionally biased region" description="Low complexity" evidence="14">
    <location>
        <begin position="712"/>
        <end position="723"/>
    </location>
</feature>
<comment type="catalytic activity">
    <reaction evidence="11">
        <text>L-threonyl-[protein] + ATP = O-phospho-L-threonyl-[protein] + ADP + H(+)</text>
        <dbReference type="Rhea" id="RHEA:46608"/>
        <dbReference type="Rhea" id="RHEA-COMP:11060"/>
        <dbReference type="Rhea" id="RHEA-COMP:11605"/>
        <dbReference type="ChEBI" id="CHEBI:15378"/>
        <dbReference type="ChEBI" id="CHEBI:30013"/>
        <dbReference type="ChEBI" id="CHEBI:30616"/>
        <dbReference type="ChEBI" id="CHEBI:61977"/>
        <dbReference type="ChEBI" id="CHEBI:456216"/>
        <dbReference type="EC" id="2.7.11.1"/>
    </reaction>
</comment>
<keyword evidence="8 13" id="KW-0547">Nucleotide-binding</keyword>
<keyword evidence="6" id="KW-0597">Phosphoprotein</keyword>
<evidence type="ECO:0000313" key="18">
    <source>
        <dbReference type="Proteomes" id="UP000308549"/>
    </source>
</evidence>
<feature type="compositionally biased region" description="Basic and acidic residues" evidence="14">
    <location>
        <begin position="198"/>
        <end position="216"/>
    </location>
</feature>
<evidence type="ECO:0000256" key="4">
    <source>
        <dbReference type="ARBA" id="ARBA00022490"/>
    </source>
</evidence>
<feature type="compositionally biased region" description="Polar residues" evidence="14">
    <location>
        <begin position="618"/>
        <end position="629"/>
    </location>
</feature>
<reference evidence="17 18" key="1">
    <citation type="submission" date="2017-03" db="EMBL/GenBank/DDBJ databases">
        <title>Genomes of endolithic fungi from Antarctica.</title>
        <authorList>
            <person name="Coleine C."/>
            <person name="Masonjones S."/>
            <person name="Stajich J.E."/>
        </authorList>
    </citation>
    <scope>NUCLEOTIDE SEQUENCE [LARGE SCALE GENOMIC DNA]</scope>
    <source>
        <strain evidence="17 18">CCFEE 6315</strain>
    </source>
</reference>
<feature type="domain" description="KA1" evidence="16">
    <location>
        <begin position="1020"/>
        <end position="1069"/>
    </location>
</feature>
<protein>
    <recommendedName>
        <fullName evidence="3">non-specific serine/threonine protein kinase</fullName>
        <ecNumber evidence="3">2.7.11.1</ecNumber>
    </recommendedName>
</protein>
<dbReference type="PROSITE" id="PS00108">
    <property type="entry name" value="PROTEIN_KINASE_ST"/>
    <property type="match status" value="1"/>
</dbReference>
<feature type="compositionally biased region" description="Basic and acidic residues" evidence="14">
    <location>
        <begin position="791"/>
        <end position="805"/>
    </location>
</feature>
<dbReference type="InterPro" id="IPR000719">
    <property type="entry name" value="Prot_kinase_dom"/>
</dbReference>
<gene>
    <name evidence="17" type="ORF">B0A50_05793</name>
</gene>
<dbReference type="PANTHER" id="PTHR24346">
    <property type="entry name" value="MAP/MICROTUBULE AFFINITY-REGULATING KINASE"/>
    <property type="match status" value="1"/>
</dbReference>
<dbReference type="InterPro" id="IPR001772">
    <property type="entry name" value="KA1_dom"/>
</dbReference>
<dbReference type="Pfam" id="PF02149">
    <property type="entry name" value="KA1"/>
    <property type="match status" value="1"/>
</dbReference>
<dbReference type="AlphaFoldDB" id="A0A4U0TTY9"/>
<accession>A0A4U0TTY9</accession>
<dbReference type="InterPro" id="IPR011009">
    <property type="entry name" value="Kinase-like_dom_sf"/>
</dbReference>
<dbReference type="EC" id="2.7.11.1" evidence="3"/>